<sequence length="619" mass="69170">MKEKKNLRIVVISIIMCLISMVGASIVQTSGGNITVKDLRWETPSGHLMSALLFIPPNATKNDPAPGIVTSHGWYNNREMQDMNYVEYARRGYVVMSIDMYGHGNSDAVDPTEWQNRGTGMYDAVELMAGLPYVDKKYIGISGHSNGARAANWSILEDNRKDKPLISAVLLVANDAMYTNDPGEPLYWTARTDEQKYTNNYGTRDVGIVAAQYDEFFFRSNLKDGSYTVPRDYINTQYAQSFLNFGVDPKGGNEHRTSYNIYKQEVNGKIASRVIYNPAQIHPWNTVSSSVATSSIEFFQDAFGAPNPIAPNNQVWQIKEIFNFIGLIGFVMFIGSFTKALLYTAPFSSLKASREAVAAPAPVGMGKVWFWGGLFVSAVVSGFSYMNLFTWSNSFRPAFFSQEPVFFIGVWCVVSGVTAIIIMFLSYKFFAKEQGMNLRESGIIISFRALCKTVGLALIVSVATFSLVFIADYLFKTDFRMWVIAVKSFTPDKIVISLKYLPFFLLFYVANSVAVNCFNYVTVGKKEWMNIALLAMFNGISSMVILAVQYTSFFTTGEVFFTSISNIVEIWLFPIAIILPGAAIISRKIYRVTLNPYLPGIINAFIITLISCTNTLTQL</sequence>
<dbReference type="AlphaFoldDB" id="A0A840UWW5"/>
<feature type="transmembrane region" description="Helical" evidence="1">
    <location>
        <begin position="560"/>
        <end position="585"/>
    </location>
</feature>
<feature type="transmembrane region" description="Helical" evidence="1">
    <location>
        <begin position="7"/>
        <end position="27"/>
    </location>
</feature>
<evidence type="ECO:0000313" key="4">
    <source>
        <dbReference type="Proteomes" id="UP000559117"/>
    </source>
</evidence>
<feature type="transmembrane region" description="Helical" evidence="1">
    <location>
        <begin position="321"/>
        <end position="347"/>
    </location>
</feature>
<feature type="transmembrane region" description="Helical" evidence="1">
    <location>
        <begin position="450"/>
        <end position="471"/>
    </location>
</feature>
<dbReference type="RefSeq" id="WP_183863080.1">
    <property type="nucleotide sequence ID" value="NZ_JACHFH010000043.1"/>
</dbReference>
<dbReference type="PANTHER" id="PTHR22946:SF0">
    <property type="entry name" value="DIENELACTONE HYDROLASE DOMAIN-CONTAINING PROTEIN"/>
    <property type="match status" value="1"/>
</dbReference>
<evidence type="ECO:0000256" key="1">
    <source>
        <dbReference type="SAM" id="Phobius"/>
    </source>
</evidence>
<dbReference type="Pfam" id="PF02129">
    <property type="entry name" value="Peptidase_S15"/>
    <property type="match status" value="1"/>
</dbReference>
<reference evidence="3 4" key="1">
    <citation type="submission" date="2020-08" db="EMBL/GenBank/DDBJ databases">
        <title>Genomic Encyclopedia of Type Strains, Phase IV (KMG-IV): sequencing the most valuable type-strain genomes for metagenomic binning, comparative biology and taxonomic classification.</title>
        <authorList>
            <person name="Goeker M."/>
        </authorList>
    </citation>
    <scope>NUCLEOTIDE SEQUENCE [LARGE SCALE GENOMIC DNA]</scope>
    <source>
        <strain evidence="3 4">DSM 24661</strain>
    </source>
</reference>
<feature type="transmembrane region" description="Helical" evidence="1">
    <location>
        <begin position="597"/>
        <end position="616"/>
    </location>
</feature>
<feature type="transmembrane region" description="Helical" evidence="1">
    <location>
        <begin position="368"/>
        <end position="386"/>
    </location>
</feature>
<accession>A0A840UWW5</accession>
<feature type="transmembrane region" description="Helical" evidence="1">
    <location>
        <begin position="500"/>
        <end position="521"/>
    </location>
</feature>
<protein>
    <recommendedName>
        <fullName evidence="2">Xaa-Pro dipeptidyl-peptidase-like domain-containing protein</fullName>
    </recommendedName>
</protein>
<keyword evidence="1" id="KW-0812">Transmembrane</keyword>
<keyword evidence="1" id="KW-1133">Transmembrane helix</keyword>
<dbReference type="EMBL" id="JACHFH010000043">
    <property type="protein sequence ID" value="MBB5337334.1"/>
    <property type="molecule type" value="Genomic_DNA"/>
</dbReference>
<dbReference type="Gene3D" id="3.40.50.1820">
    <property type="entry name" value="alpha/beta hydrolase"/>
    <property type="match status" value="1"/>
</dbReference>
<dbReference type="InterPro" id="IPR000383">
    <property type="entry name" value="Xaa-Pro-like_dom"/>
</dbReference>
<gene>
    <name evidence="3" type="ORF">HNR32_002495</name>
</gene>
<dbReference type="InterPro" id="IPR050261">
    <property type="entry name" value="FrsA_esterase"/>
</dbReference>
<organism evidence="3 4">
    <name type="scientific">Pectinatus brassicae</name>
    <dbReference type="NCBI Taxonomy" id="862415"/>
    <lineage>
        <taxon>Bacteria</taxon>
        <taxon>Bacillati</taxon>
        <taxon>Bacillota</taxon>
        <taxon>Negativicutes</taxon>
        <taxon>Selenomonadales</taxon>
        <taxon>Selenomonadaceae</taxon>
        <taxon>Pectinatus</taxon>
    </lineage>
</organism>
<comment type="caution">
    <text evidence="3">The sequence shown here is derived from an EMBL/GenBank/DDBJ whole genome shotgun (WGS) entry which is preliminary data.</text>
</comment>
<feature type="transmembrane region" description="Helical" evidence="1">
    <location>
        <begin position="406"/>
        <end position="430"/>
    </location>
</feature>
<feature type="domain" description="Xaa-Pro dipeptidyl-peptidase-like" evidence="2">
    <location>
        <begin position="46"/>
        <end position="150"/>
    </location>
</feature>
<name>A0A840UWW5_9FIRM</name>
<dbReference type="GO" id="GO:0016787">
    <property type="term" value="F:hydrolase activity"/>
    <property type="evidence" value="ECO:0007669"/>
    <property type="project" value="InterPro"/>
</dbReference>
<dbReference type="InterPro" id="IPR029058">
    <property type="entry name" value="AB_hydrolase_fold"/>
</dbReference>
<dbReference type="SUPFAM" id="SSF53474">
    <property type="entry name" value="alpha/beta-Hydrolases"/>
    <property type="match status" value="1"/>
</dbReference>
<feature type="transmembrane region" description="Helical" evidence="1">
    <location>
        <begin position="528"/>
        <end position="548"/>
    </location>
</feature>
<keyword evidence="4" id="KW-1185">Reference proteome</keyword>
<keyword evidence="1" id="KW-0472">Membrane</keyword>
<dbReference type="Proteomes" id="UP000559117">
    <property type="component" value="Unassembled WGS sequence"/>
</dbReference>
<dbReference type="PANTHER" id="PTHR22946">
    <property type="entry name" value="DIENELACTONE HYDROLASE DOMAIN-CONTAINING PROTEIN-RELATED"/>
    <property type="match status" value="1"/>
</dbReference>
<proteinExistence type="predicted"/>
<evidence type="ECO:0000259" key="2">
    <source>
        <dbReference type="Pfam" id="PF02129"/>
    </source>
</evidence>
<evidence type="ECO:0000313" key="3">
    <source>
        <dbReference type="EMBL" id="MBB5337334.1"/>
    </source>
</evidence>